<reference evidence="9 10" key="1">
    <citation type="submission" date="2018-08" db="EMBL/GenBank/DDBJ databases">
        <title>Draft genome sequence of Rhodobacter sphaeroides FY.</title>
        <authorList>
            <person name="Rayyan A."/>
            <person name="Meyer T.E."/>
            <person name="Kyndt J.A."/>
        </authorList>
    </citation>
    <scope>NUCLEOTIDE SEQUENCE [LARGE SCALE GENOMIC DNA]</scope>
    <source>
        <strain evidence="9 10">FY</strain>
    </source>
</reference>
<feature type="domain" description="Protein kinase" evidence="8">
    <location>
        <begin position="15"/>
        <end position="306"/>
    </location>
</feature>
<dbReference type="Pfam" id="PF00069">
    <property type="entry name" value="Pkinase"/>
    <property type="match status" value="1"/>
</dbReference>
<feature type="compositionally biased region" description="Low complexity" evidence="6">
    <location>
        <begin position="323"/>
        <end position="333"/>
    </location>
</feature>
<dbReference type="PANTHER" id="PTHR43289">
    <property type="entry name" value="MITOGEN-ACTIVATED PROTEIN KINASE KINASE KINASE 20-RELATED"/>
    <property type="match status" value="1"/>
</dbReference>
<dbReference type="GO" id="GO:0004674">
    <property type="term" value="F:protein serine/threonine kinase activity"/>
    <property type="evidence" value="ECO:0007669"/>
    <property type="project" value="UniProtKB-KW"/>
</dbReference>
<accession>A0AAX1URC0</accession>
<dbReference type="EMBL" id="QWGP01000001">
    <property type="protein sequence ID" value="RHZ98614.1"/>
    <property type="molecule type" value="Genomic_DNA"/>
</dbReference>
<keyword evidence="7" id="KW-0812">Transmembrane</keyword>
<feature type="transmembrane region" description="Helical" evidence="7">
    <location>
        <begin position="343"/>
        <end position="363"/>
    </location>
</feature>
<organism evidence="9 10">
    <name type="scientific">Cereibacter sphaeroides</name>
    <name type="common">Rhodobacter sphaeroides</name>
    <dbReference type="NCBI Taxonomy" id="1063"/>
    <lineage>
        <taxon>Bacteria</taxon>
        <taxon>Pseudomonadati</taxon>
        <taxon>Pseudomonadota</taxon>
        <taxon>Alphaproteobacteria</taxon>
        <taxon>Rhodobacterales</taxon>
        <taxon>Paracoccaceae</taxon>
        <taxon>Cereibacter</taxon>
    </lineage>
</organism>
<evidence type="ECO:0000256" key="4">
    <source>
        <dbReference type="ARBA" id="ARBA00022840"/>
    </source>
</evidence>
<keyword evidence="9" id="KW-0723">Serine/threonine-protein kinase</keyword>
<comment type="caution">
    <text evidence="9">The sequence shown here is derived from an EMBL/GenBank/DDBJ whole genome shotgun (WGS) entry which is preliminary data.</text>
</comment>
<dbReference type="InterPro" id="IPR008271">
    <property type="entry name" value="Ser/Thr_kinase_AS"/>
</dbReference>
<dbReference type="CDD" id="cd14014">
    <property type="entry name" value="STKc_PknB_like"/>
    <property type="match status" value="1"/>
</dbReference>
<dbReference type="InterPro" id="IPR000719">
    <property type="entry name" value="Prot_kinase_dom"/>
</dbReference>
<evidence type="ECO:0000313" key="10">
    <source>
        <dbReference type="Proteomes" id="UP000266305"/>
    </source>
</evidence>
<dbReference type="SMART" id="SM00220">
    <property type="entry name" value="S_TKc"/>
    <property type="match status" value="1"/>
</dbReference>
<dbReference type="GO" id="GO:0005524">
    <property type="term" value="F:ATP binding"/>
    <property type="evidence" value="ECO:0007669"/>
    <property type="project" value="UniProtKB-UniRule"/>
</dbReference>
<dbReference type="InterPro" id="IPR011009">
    <property type="entry name" value="Kinase-like_dom_sf"/>
</dbReference>
<keyword evidence="7" id="KW-1133">Transmembrane helix</keyword>
<keyword evidence="4 5" id="KW-0067">ATP-binding</keyword>
<evidence type="ECO:0000256" key="2">
    <source>
        <dbReference type="ARBA" id="ARBA00022741"/>
    </source>
</evidence>
<name>A0AAX1URC0_CERSP</name>
<dbReference type="PROSITE" id="PS50011">
    <property type="entry name" value="PROTEIN_KINASE_DOM"/>
    <property type="match status" value="1"/>
</dbReference>
<keyword evidence="3 9" id="KW-0418">Kinase</keyword>
<sequence length="373" mass="40664">MTEPRLPNGTRIAGHVITDQIGRGGFGITYRASVLETGATVALKEYFPCDMAHRDAQGFVRPLPRAERMYEEGLRAFITEANILKALPQQAGLVRVRGAFEKFGTAYCAMDFIEGEPLSRLAQATLQRTGFIAEDLLRSFLAPICLALETVHSTNLVHRDVKPANIMISRRDQQPILIDFGAARPSGQRGSLAMFTRSYAPVELFPRAQVRSAQPLEEGPWSDIYSLSVMLYEMATRQLPPNAPDRAAAVAAGAPDPYVPLTALLAQRRLRGSYSPAFASAVDAGCALWPEARPRTVRQFAYMAGVEMGSAPPPTPRRTVTGAAPSPSSAVPRSQRRPVNRQSIAMVLLMLLIAGAAVSYGVVSRQPDWVAYR</sequence>
<keyword evidence="7" id="KW-0472">Membrane</keyword>
<evidence type="ECO:0000259" key="8">
    <source>
        <dbReference type="PROSITE" id="PS50011"/>
    </source>
</evidence>
<dbReference type="InterPro" id="IPR017441">
    <property type="entry name" value="Protein_kinase_ATP_BS"/>
</dbReference>
<dbReference type="Gene3D" id="1.10.510.10">
    <property type="entry name" value="Transferase(Phosphotransferase) domain 1"/>
    <property type="match status" value="1"/>
</dbReference>
<evidence type="ECO:0000256" key="3">
    <source>
        <dbReference type="ARBA" id="ARBA00022777"/>
    </source>
</evidence>
<gene>
    <name evidence="9" type="ORF">D1114_00550</name>
</gene>
<dbReference type="PROSITE" id="PS00107">
    <property type="entry name" value="PROTEIN_KINASE_ATP"/>
    <property type="match status" value="1"/>
</dbReference>
<feature type="region of interest" description="Disordered" evidence="6">
    <location>
        <begin position="308"/>
        <end position="337"/>
    </location>
</feature>
<dbReference type="Proteomes" id="UP000266305">
    <property type="component" value="Unassembled WGS sequence"/>
</dbReference>
<dbReference type="PANTHER" id="PTHR43289:SF34">
    <property type="entry name" value="SERINE_THREONINE-PROTEIN KINASE YBDM-RELATED"/>
    <property type="match status" value="1"/>
</dbReference>
<evidence type="ECO:0000256" key="1">
    <source>
        <dbReference type="ARBA" id="ARBA00022679"/>
    </source>
</evidence>
<proteinExistence type="predicted"/>
<evidence type="ECO:0000256" key="5">
    <source>
        <dbReference type="PROSITE-ProRule" id="PRU10141"/>
    </source>
</evidence>
<keyword evidence="2 5" id="KW-0547">Nucleotide-binding</keyword>
<feature type="binding site" evidence="5">
    <location>
        <position position="44"/>
    </location>
    <ligand>
        <name>ATP</name>
        <dbReference type="ChEBI" id="CHEBI:30616"/>
    </ligand>
</feature>
<dbReference type="RefSeq" id="WP_118999002.1">
    <property type="nucleotide sequence ID" value="NZ_QWGP01000001.1"/>
</dbReference>
<dbReference type="PROSITE" id="PS00108">
    <property type="entry name" value="PROTEIN_KINASE_ST"/>
    <property type="match status" value="1"/>
</dbReference>
<dbReference type="SUPFAM" id="SSF56112">
    <property type="entry name" value="Protein kinase-like (PK-like)"/>
    <property type="match status" value="1"/>
</dbReference>
<protein>
    <submittedName>
        <fullName evidence="9">Serine/threonine protein kinase</fullName>
    </submittedName>
</protein>
<evidence type="ECO:0000313" key="9">
    <source>
        <dbReference type="EMBL" id="RHZ98614.1"/>
    </source>
</evidence>
<keyword evidence="1" id="KW-0808">Transferase</keyword>
<evidence type="ECO:0000256" key="7">
    <source>
        <dbReference type="SAM" id="Phobius"/>
    </source>
</evidence>
<dbReference type="AlphaFoldDB" id="A0AAX1URC0"/>
<evidence type="ECO:0000256" key="6">
    <source>
        <dbReference type="SAM" id="MobiDB-lite"/>
    </source>
</evidence>